<dbReference type="SUPFAM" id="SSF47598">
    <property type="entry name" value="Ribbon-helix-helix"/>
    <property type="match status" value="1"/>
</dbReference>
<dbReference type="InterPro" id="IPR022789">
    <property type="entry name" value="ParD"/>
</dbReference>
<feature type="compositionally biased region" description="Basic and acidic residues" evidence="3">
    <location>
        <begin position="80"/>
        <end position="89"/>
    </location>
</feature>
<keyword evidence="5" id="KW-1185">Reference proteome</keyword>
<sequence>MNVSLPSQLDAYVRDLVRGGDYSSASEVVREGLRLLKEKRERDEETAELRRLVREGLASPAVRVTRGEMKALMRDRMAQLRGEVERGDRPAPGGSAGAEA</sequence>
<evidence type="ECO:0000256" key="1">
    <source>
        <dbReference type="ARBA" id="ARBA00008580"/>
    </source>
</evidence>
<feature type="region of interest" description="Disordered" evidence="3">
    <location>
        <begin position="80"/>
        <end position="100"/>
    </location>
</feature>
<dbReference type="EMBL" id="JAVRHT010000002">
    <property type="protein sequence ID" value="MDT0630539.1"/>
    <property type="molecule type" value="Genomic_DNA"/>
</dbReference>
<reference evidence="4 5" key="1">
    <citation type="submission" date="2023-09" db="EMBL/GenBank/DDBJ databases">
        <authorList>
            <person name="Rey-Velasco X."/>
        </authorList>
    </citation>
    <scope>NUCLEOTIDE SEQUENCE [LARGE SCALE GENOMIC DNA]</scope>
    <source>
        <strain evidence="4 5">F394</strain>
    </source>
</reference>
<gene>
    <name evidence="4" type="ORF">RM540_02160</name>
</gene>
<name>A0ABU3BML6_9BACT</name>
<dbReference type="InterPro" id="IPR038296">
    <property type="entry name" value="ParD_sf"/>
</dbReference>
<comment type="similarity">
    <text evidence="1">Belongs to the ParD antitoxin family.</text>
</comment>
<organism evidence="4 5">
    <name type="scientific">Rubrivirga litoralis</name>
    <dbReference type="NCBI Taxonomy" id="3075598"/>
    <lineage>
        <taxon>Bacteria</taxon>
        <taxon>Pseudomonadati</taxon>
        <taxon>Rhodothermota</taxon>
        <taxon>Rhodothermia</taxon>
        <taxon>Rhodothermales</taxon>
        <taxon>Rubricoccaceae</taxon>
        <taxon>Rubrivirga</taxon>
    </lineage>
</organism>
<evidence type="ECO:0000313" key="5">
    <source>
        <dbReference type="Proteomes" id="UP001267426"/>
    </source>
</evidence>
<dbReference type="Pfam" id="PF03693">
    <property type="entry name" value="ParD_antitoxin"/>
    <property type="match status" value="1"/>
</dbReference>
<dbReference type="PANTHER" id="PTHR36582">
    <property type="entry name" value="ANTITOXIN PARD"/>
    <property type="match status" value="1"/>
</dbReference>
<dbReference type="CDD" id="cd22231">
    <property type="entry name" value="RHH_NikR_HicB-like"/>
    <property type="match status" value="1"/>
</dbReference>
<evidence type="ECO:0000256" key="3">
    <source>
        <dbReference type="SAM" id="MobiDB-lite"/>
    </source>
</evidence>
<dbReference type="InterPro" id="IPR010985">
    <property type="entry name" value="Ribbon_hlx_hlx"/>
</dbReference>
<accession>A0ABU3BML6</accession>
<dbReference type="NCBIfam" id="TIGR02606">
    <property type="entry name" value="antidote_CC2985"/>
    <property type="match status" value="1"/>
</dbReference>
<keyword evidence="2" id="KW-1277">Toxin-antitoxin system</keyword>
<comment type="caution">
    <text evidence="4">The sequence shown here is derived from an EMBL/GenBank/DDBJ whole genome shotgun (WGS) entry which is preliminary data.</text>
</comment>
<protein>
    <submittedName>
        <fullName evidence="4">Type II toxin-antitoxin system ParD family antitoxin</fullName>
    </submittedName>
</protein>
<evidence type="ECO:0000313" key="4">
    <source>
        <dbReference type="EMBL" id="MDT0630539.1"/>
    </source>
</evidence>
<dbReference type="Gene3D" id="6.10.10.120">
    <property type="entry name" value="Antitoxin ParD1-like"/>
    <property type="match status" value="1"/>
</dbReference>
<evidence type="ECO:0000256" key="2">
    <source>
        <dbReference type="ARBA" id="ARBA00022649"/>
    </source>
</evidence>
<dbReference type="RefSeq" id="WP_311661714.1">
    <property type="nucleotide sequence ID" value="NZ_JAVRHT010000002.1"/>
</dbReference>
<dbReference type="PANTHER" id="PTHR36582:SF2">
    <property type="entry name" value="ANTITOXIN PARD"/>
    <property type="match status" value="1"/>
</dbReference>
<dbReference type="Proteomes" id="UP001267426">
    <property type="component" value="Unassembled WGS sequence"/>
</dbReference>
<proteinExistence type="inferred from homology"/>